<comment type="caution">
    <text evidence="3">The sequence shown here is derived from an EMBL/GenBank/DDBJ whole genome shotgun (WGS) entry which is preliminary data.</text>
</comment>
<name>A0AAD4QY83_9BILA</name>
<dbReference type="AlphaFoldDB" id="A0AAD4QY83"/>
<proteinExistence type="predicted"/>
<keyword evidence="2" id="KW-0732">Signal</keyword>
<feature type="region of interest" description="Disordered" evidence="1">
    <location>
        <begin position="153"/>
        <end position="191"/>
    </location>
</feature>
<feature type="signal peptide" evidence="2">
    <location>
        <begin position="1"/>
        <end position="16"/>
    </location>
</feature>
<reference evidence="3" key="1">
    <citation type="submission" date="2022-01" db="EMBL/GenBank/DDBJ databases">
        <title>Genome Sequence Resource for Two Populations of Ditylenchus destructor, the Migratory Endoparasitic Phytonematode.</title>
        <authorList>
            <person name="Zhang H."/>
            <person name="Lin R."/>
            <person name="Xie B."/>
        </authorList>
    </citation>
    <scope>NUCLEOTIDE SEQUENCE</scope>
    <source>
        <strain evidence="3">BazhouSP</strain>
    </source>
</reference>
<feature type="compositionally biased region" description="Low complexity" evidence="1">
    <location>
        <begin position="159"/>
        <end position="180"/>
    </location>
</feature>
<sequence length="215" mass="23950">MVRLTLLLLLFAETTADWISQPWTKELYDKYDNIEMSRPGALCFQKGVFASKDDIKAECIDAARNILPDQVDYSSVCSFLKHGKPWFDPFTSRKCSTYCLWLVDKSCFARHCPGNKSCDQESMDKEFNCAYTYMRDQCGPRCEDAVKNCGPDATPVPGTTSAPETTTTPETTATPESAPAKGLESTESSKNSGNSLMYISTWIVAMAMFLTVLTF</sequence>
<evidence type="ECO:0000256" key="2">
    <source>
        <dbReference type="SAM" id="SignalP"/>
    </source>
</evidence>
<organism evidence="3 4">
    <name type="scientific">Ditylenchus destructor</name>
    <dbReference type="NCBI Taxonomy" id="166010"/>
    <lineage>
        <taxon>Eukaryota</taxon>
        <taxon>Metazoa</taxon>
        <taxon>Ecdysozoa</taxon>
        <taxon>Nematoda</taxon>
        <taxon>Chromadorea</taxon>
        <taxon>Rhabditida</taxon>
        <taxon>Tylenchina</taxon>
        <taxon>Tylenchomorpha</taxon>
        <taxon>Sphaerularioidea</taxon>
        <taxon>Anguinidae</taxon>
        <taxon>Anguininae</taxon>
        <taxon>Ditylenchus</taxon>
    </lineage>
</organism>
<dbReference type="EMBL" id="JAKKPZ010000267">
    <property type="protein sequence ID" value="KAI1697457.1"/>
    <property type="molecule type" value="Genomic_DNA"/>
</dbReference>
<accession>A0AAD4QY83</accession>
<feature type="chain" id="PRO_5041936715" evidence="2">
    <location>
        <begin position="17"/>
        <end position="215"/>
    </location>
</feature>
<keyword evidence="4" id="KW-1185">Reference proteome</keyword>
<evidence type="ECO:0000256" key="1">
    <source>
        <dbReference type="SAM" id="MobiDB-lite"/>
    </source>
</evidence>
<evidence type="ECO:0000313" key="3">
    <source>
        <dbReference type="EMBL" id="KAI1697457.1"/>
    </source>
</evidence>
<protein>
    <submittedName>
        <fullName evidence="3">Uncharacterized protein</fullName>
    </submittedName>
</protein>
<dbReference type="Proteomes" id="UP001201812">
    <property type="component" value="Unassembled WGS sequence"/>
</dbReference>
<gene>
    <name evidence="3" type="ORF">DdX_18490</name>
</gene>
<evidence type="ECO:0000313" key="4">
    <source>
        <dbReference type="Proteomes" id="UP001201812"/>
    </source>
</evidence>